<dbReference type="PANTHER" id="PTHR47125:SF2">
    <property type="entry name" value="ADENINE NUCLEOTIDE ALPHA HYDROLASES-LIKE SUPERFAMILY PROTEIN"/>
    <property type="match status" value="1"/>
</dbReference>
<evidence type="ECO:0000313" key="1">
    <source>
        <dbReference type="EMBL" id="MBA0747376.1"/>
    </source>
</evidence>
<organism evidence="1 2">
    <name type="scientific">Gossypium gossypioides</name>
    <name type="common">Mexican cotton</name>
    <name type="synonym">Selera gossypioides</name>
    <dbReference type="NCBI Taxonomy" id="34282"/>
    <lineage>
        <taxon>Eukaryota</taxon>
        <taxon>Viridiplantae</taxon>
        <taxon>Streptophyta</taxon>
        <taxon>Embryophyta</taxon>
        <taxon>Tracheophyta</taxon>
        <taxon>Spermatophyta</taxon>
        <taxon>Magnoliopsida</taxon>
        <taxon>eudicotyledons</taxon>
        <taxon>Gunneridae</taxon>
        <taxon>Pentapetalae</taxon>
        <taxon>rosids</taxon>
        <taxon>malvids</taxon>
        <taxon>Malvales</taxon>
        <taxon>Malvaceae</taxon>
        <taxon>Malvoideae</taxon>
        <taxon>Gossypium</taxon>
    </lineage>
</organism>
<dbReference type="AlphaFoldDB" id="A0A7J9CG33"/>
<comment type="caution">
    <text evidence="1">The sequence shown here is derived from an EMBL/GenBank/DDBJ whole genome shotgun (WGS) entry which is preliminary data.</text>
</comment>
<feature type="non-terminal residue" evidence="1">
    <location>
        <position position="1"/>
    </location>
</feature>
<name>A0A7J9CG33_GOSGO</name>
<evidence type="ECO:0000313" key="2">
    <source>
        <dbReference type="Proteomes" id="UP000593579"/>
    </source>
</evidence>
<dbReference type="InterPro" id="IPR014729">
    <property type="entry name" value="Rossmann-like_a/b/a_fold"/>
</dbReference>
<dbReference type="Proteomes" id="UP000593579">
    <property type="component" value="Unassembled WGS sequence"/>
</dbReference>
<gene>
    <name evidence="1" type="ORF">Gogos_004292</name>
</gene>
<dbReference type="Gene3D" id="3.40.50.620">
    <property type="entry name" value="HUPs"/>
    <property type="match status" value="1"/>
</dbReference>
<proteinExistence type="predicted"/>
<evidence type="ECO:0008006" key="3">
    <source>
        <dbReference type="Google" id="ProtNLM"/>
    </source>
</evidence>
<accession>A0A7J9CG33</accession>
<dbReference type="OrthoDB" id="672525at2759"/>
<dbReference type="PANTHER" id="PTHR47125">
    <property type="entry name" value="ADENINE NUCLEOTIDE ALPHA HYDROLASES-LIKE SUPERFAMILY PROTEIN"/>
    <property type="match status" value="1"/>
</dbReference>
<protein>
    <recommendedName>
        <fullName evidence="3">UspA domain-containing protein</fullName>
    </recommendedName>
</protein>
<reference evidence="1 2" key="1">
    <citation type="journal article" date="2019" name="Genome Biol. Evol.">
        <title>Insights into the evolution of the New World diploid cottons (Gossypium, subgenus Houzingenia) based on genome sequencing.</title>
        <authorList>
            <person name="Grover C.E."/>
            <person name="Arick M.A. 2nd"/>
            <person name="Thrash A."/>
            <person name="Conover J.L."/>
            <person name="Sanders W.S."/>
            <person name="Peterson D.G."/>
            <person name="Frelichowski J.E."/>
            <person name="Scheffler J.A."/>
            <person name="Scheffler B.E."/>
            <person name="Wendel J.F."/>
        </authorList>
    </citation>
    <scope>NUCLEOTIDE SEQUENCE [LARGE SCALE GENOMIC DNA]</scope>
    <source>
        <strain evidence="1">5</strain>
        <tissue evidence="1">Leaf</tissue>
    </source>
</reference>
<sequence>QLSGNEGWESKSWRWGGGNSKYNNVGGNSCGGFETSLTQMEGLNMYGNGVDNGLVLRKRVPVVDESSHSKHAMNWALTHVANKGDLLTLLNVIPPTQKTSDSCSCSPYLANSLGSPSLLLLLF</sequence>
<keyword evidence="2" id="KW-1185">Reference proteome</keyword>
<dbReference type="EMBL" id="JABEZY010000010">
    <property type="protein sequence ID" value="MBA0747376.1"/>
    <property type="molecule type" value="Genomic_DNA"/>
</dbReference>